<evidence type="ECO:0000313" key="2">
    <source>
        <dbReference type="Proteomes" id="UP000199518"/>
    </source>
</evidence>
<organism evidence="1 2">
    <name type="scientific">Planctomicrobium piriforme</name>
    <dbReference type="NCBI Taxonomy" id="1576369"/>
    <lineage>
        <taxon>Bacteria</taxon>
        <taxon>Pseudomonadati</taxon>
        <taxon>Planctomycetota</taxon>
        <taxon>Planctomycetia</taxon>
        <taxon>Planctomycetales</taxon>
        <taxon>Planctomycetaceae</taxon>
        <taxon>Planctomicrobium</taxon>
    </lineage>
</organism>
<dbReference type="EMBL" id="FOQD01000012">
    <property type="protein sequence ID" value="SFI78603.1"/>
    <property type="molecule type" value="Genomic_DNA"/>
</dbReference>
<dbReference type="InterPro" id="IPR025048">
    <property type="entry name" value="DUF3987"/>
</dbReference>
<sequence>MDCPQPTRDLSYLRNDDIPDFNRRVRRKPCVDLARMVKTSGMDEQDTRELIERTGGPLQFGLKADQGEEFLRMLYGDFHVDPYHAEWPEEFFHVNGALSDFVWYATVTAHRKQPMICLLSAITMVGSLIGRKLKSSLGARGVTYIVTIAPSSAGKNRPREVIQELFSASGAAAYLLGEDVTSDSAISDALASFPVKLILWDEFGKALEIANHPQSAGPLKQATALVMKLATSAGVKDFMPKKFADPKFDRMLHKAHLSILGTMTDAGVKHLTPDTMKDGFNSRFLFYPETGGRPDHRNPPETAIPDSLVEWSREWAEYRPDDGDISWENGPEQRVIEVSPQARTSWDRFRLRCDVLGDAYTEDEGASIWGRAAEKASNFALIAAASEFVPAQEFQIEQRHMDWAIAIVDWLVIRSVKMLESVSKTERSRHMDEIEEFVKSKRHTGAPLSLVTKAFHHRLKTQYRNELIADLCESGRLICIETGGHVGRKTRTLYWPEFAPALAAST</sequence>
<gene>
    <name evidence="1" type="ORF">SAMN05421753_112111</name>
</gene>
<name>A0A1I3L1G9_9PLAN</name>
<dbReference type="Proteomes" id="UP000199518">
    <property type="component" value="Unassembled WGS sequence"/>
</dbReference>
<keyword evidence="2" id="KW-1185">Reference proteome</keyword>
<reference evidence="2" key="1">
    <citation type="submission" date="2016-10" db="EMBL/GenBank/DDBJ databases">
        <authorList>
            <person name="Varghese N."/>
            <person name="Submissions S."/>
        </authorList>
    </citation>
    <scope>NUCLEOTIDE SEQUENCE [LARGE SCALE GENOMIC DNA]</scope>
    <source>
        <strain evidence="2">DSM 26348</strain>
    </source>
</reference>
<dbReference type="OrthoDB" id="247920at2"/>
<protein>
    <recommendedName>
        <fullName evidence="3">DUF3987 domain-containing protein</fullName>
    </recommendedName>
</protein>
<accession>A0A1I3L1G9</accession>
<dbReference type="STRING" id="1576369.SAMN05421753_112111"/>
<evidence type="ECO:0008006" key="3">
    <source>
        <dbReference type="Google" id="ProtNLM"/>
    </source>
</evidence>
<dbReference type="AlphaFoldDB" id="A0A1I3L1G9"/>
<dbReference type="RefSeq" id="WP_092051883.1">
    <property type="nucleotide sequence ID" value="NZ_FOQD01000012.1"/>
</dbReference>
<proteinExistence type="predicted"/>
<dbReference type="Pfam" id="PF13148">
    <property type="entry name" value="DUF3987"/>
    <property type="match status" value="1"/>
</dbReference>
<evidence type="ECO:0000313" key="1">
    <source>
        <dbReference type="EMBL" id="SFI78603.1"/>
    </source>
</evidence>